<proteinExistence type="predicted"/>
<reference evidence="1" key="1">
    <citation type="submission" date="2021-05" db="EMBL/GenBank/DDBJ databases">
        <authorList>
            <person name="Alioto T."/>
            <person name="Alioto T."/>
            <person name="Gomez Garrido J."/>
        </authorList>
    </citation>
    <scope>NUCLEOTIDE SEQUENCE</scope>
</reference>
<accession>A0A8D8X269</accession>
<dbReference type="EMBL" id="HBUF01253940">
    <property type="protein sequence ID" value="CAG6681004.1"/>
    <property type="molecule type" value="Transcribed_RNA"/>
</dbReference>
<organism evidence="1">
    <name type="scientific">Cacopsylla melanoneura</name>
    <dbReference type="NCBI Taxonomy" id="428564"/>
    <lineage>
        <taxon>Eukaryota</taxon>
        <taxon>Metazoa</taxon>
        <taxon>Ecdysozoa</taxon>
        <taxon>Arthropoda</taxon>
        <taxon>Hexapoda</taxon>
        <taxon>Insecta</taxon>
        <taxon>Pterygota</taxon>
        <taxon>Neoptera</taxon>
        <taxon>Paraneoptera</taxon>
        <taxon>Hemiptera</taxon>
        <taxon>Sternorrhyncha</taxon>
        <taxon>Psylloidea</taxon>
        <taxon>Psyllidae</taxon>
        <taxon>Psyllinae</taxon>
        <taxon>Cacopsylla</taxon>
    </lineage>
</organism>
<protein>
    <submittedName>
        <fullName evidence="1">Uncharacterized protein</fullName>
    </submittedName>
</protein>
<evidence type="ECO:0000313" key="1">
    <source>
        <dbReference type="EMBL" id="CAG6681002.1"/>
    </source>
</evidence>
<sequence>MYRSRQKKYLSPSIKYVVDVQKNSINVSPNSNSSVRDGMSLLPIQKELSPPLHIRSPCSLPSFPSSVEPLLRVDRALSASPVCLSPELLVSRWNFPIVSPVIPLYFRYVRCASWRRLRFWTDVPDSWRSFRLPTTVVVLQLASTSPR</sequence>
<dbReference type="EMBL" id="HBUF01253938">
    <property type="protein sequence ID" value="CAG6681002.1"/>
    <property type="molecule type" value="Transcribed_RNA"/>
</dbReference>
<dbReference type="AlphaFoldDB" id="A0A8D8X269"/>
<name>A0A8D8X269_9HEMI</name>